<name>A0A7J7JHL9_BUGNE</name>
<sequence>MIRKCIRICKVQGTRGVVITLLTAVLVLVILYFFRSHSHRTSDFDLGSRSKRMKKLLDLGESLAKVSHHTHSYKEKKIFNSAFYKVRKLIEDLLKLSANKLYVKYKSGVGDSVLDSSNFYTLTTVVYNFVHNSDATEEMVERIIQDTVNIYPEIHIIVGVPHTLSVQHQGEE</sequence>
<proteinExistence type="predicted"/>
<evidence type="ECO:0000313" key="3">
    <source>
        <dbReference type="Proteomes" id="UP000593567"/>
    </source>
</evidence>
<keyword evidence="1" id="KW-0472">Membrane</keyword>
<feature type="transmembrane region" description="Helical" evidence="1">
    <location>
        <begin position="12"/>
        <end position="34"/>
    </location>
</feature>
<evidence type="ECO:0000256" key="1">
    <source>
        <dbReference type="SAM" id="Phobius"/>
    </source>
</evidence>
<organism evidence="2 3">
    <name type="scientific">Bugula neritina</name>
    <name type="common">Brown bryozoan</name>
    <name type="synonym">Sertularia neritina</name>
    <dbReference type="NCBI Taxonomy" id="10212"/>
    <lineage>
        <taxon>Eukaryota</taxon>
        <taxon>Metazoa</taxon>
        <taxon>Spiralia</taxon>
        <taxon>Lophotrochozoa</taxon>
        <taxon>Bryozoa</taxon>
        <taxon>Gymnolaemata</taxon>
        <taxon>Cheilostomatida</taxon>
        <taxon>Flustrina</taxon>
        <taxon>Buguloidea</taxon>
        <taxon>Bugulidae</taxon>
        <taxon>Bugula</taxon>
    </lineage>
</organism>
<keyword evidence="1" id="KW-1133">Transmembrane helix</keyword>
<reference evidence="2" key="1">
    <citation type="submission" date="2020-06" db="EMBL/GenBank/DDBJ databases">
        <title>Draft genome of Bugula neritina, a colonial animal packing powerful symbionts and potential medicines.</title>
        <authorList>
            <person name="Rayko M."/>
        </authorList>
    </citation>
    <scope>NUCLEOTIDE SEQUENCE [LARGE SCALE GENOMIC DNA]</scope>
    <source>
        <strain evidence="2">Kwan_BN1</strain>
    </source>
</reference>
<evidence type="ECO:0000313" key="2">
    <source>
        <dbReference type="EMBL" id="KAF6025303.1"/>
    </source>
</evidence>
<comment type="caution">
    <text evidence="2">The sequence shown here is derived from an EMBL/GenBank/DDBJ whole genome shotgun (WGS) entry which is preliminary data.</text>
</comment>
<dbReference type="Proteomes" id="UP000593567">
    <property type="component" value="Unassembled WGS sequence"/>
</dbReference>
<dbReference type="EMBL" id="VXIV02002475">
    <property type="protein sequence ID" value="KAF6025303.1"/>
    <property type="molecule type" value="Genomic_DNA"/>
</dbReference>
<protein>
    <submittedName>
        <fullName evidence="2">Uncharacterized protein</fullName>
    </submittedName>
</protein>
<dbReference type="AlphaFoldDB" id="A0A7J7JHL9"/>
<keyword evidence="3" id="KW-1185">Reference proteome</keyword>
<accession>A0A7J7JHL9</accession>
<keyword evidence="1" id="KW-0812">Transmembrane</keyword>
<gene>
    <name evidence="2" type="ORF">EB796_016388</name>
</gene>